<keyword evidence="2" id="KW-1185">Reference proteome</keyword>
<organism evidence="1 2">
    <name type="scientific">Bifidobacterium panos</name>
    <dbReference type="NCBI Taxonomy" id="2675321"/>
    <lineage>
        <taxon>Bacteria</taxon>
        <taxon>Bacillati</taxon>
        <taxon>Actinomycetota</taxon>
        <taxon>Actinomycetes</taxon>
        <taxon>Bifidobacteriales</taxon>
        <taxon>Bifidobacteriaceae</taxon>
        <taxon>Bifidobacterium</taxon>
    </lineage>
</organism>
<protein>
    <submittedName>
        <fullName evidence="1">2,5-diketo-D-gluconate reductase A</fullName>
    </submittedName>
</protein>
<accession>A0ABX1SVQ3</accession>
<proteinExistence type="predicted"/>
<comment type="caution">
    <text evidence="1">The sequence shown here is derived from an EMBL/GenBank/DDBJ whole genome shotgun (WGS) entry which is preliminary data.</text>
</comment>
<dbReference type="EMBL" id="JAAIIJ010000007">
    <property type="protein sequence ID" value="NMN01921.1"/>
    <property type="molecule type" value="Genomic_DNA"/>
</dbReference>
<evidence type="ECO:0000313" key="1">
    <source>
        <dbReference type="EMBL" id="NMN01921.1"/>
    </source>
</evidence>
<sequence>MPIRRAGTLAILLAIWGIWLGLAMRCAACGVRYAWCGIRHHFWGFLRVIGQNVCLRGVIRWRLGIVCWCGIRSSRCRCRTGWGCRTSRTRPAGRVPRPACSCSICRSVSALAASQPAGSGRSPCWWHHQQIALIRRSRLRPRWWRSMSRMRAFHDSMRLFVRRYRCLASGAQGNSHTP</sequence>
<gene>
    <name evidence="1" type="ORF">G1C94_0542</name>
</gene>
<dbReference type="Proteomes" id="UP000553756">
    <property type="component" value="Unassembled WGS sequence"/>
</dbReference>
<reference evidence="1 2" key="1">
    <citation type="submission" date="2020-02" db="EMBL/GenBank/DDBJ databases">
        <title>Characterization of phylogenetic diversity of novel bifidobacterial species isolated in Czech ZOOs.</title>
        <authorList>
            <person name="Lugli G.A."/>
            <person name="Vera N.B."/>
            <person name="Ventura M."/>
        </authorList>
    </citation>
    <scope>NUCLEOTIDE SEQUENCE [LARGE SCALE GENOMIC DNA]</scope>
    <source>
        <strain evidence="1 2">DSM 109963</strain>
    </source>
</reference>
<evidence type="ECO:0000313" key="2">
    <source>
        <dbReference type="Proteomes" id="UP000553756"/>
    </source>
</evidence>
<name>A0ABX1SVQ3_9BIFI</name>